<sequence>MESRWRDIVVLDYEVDFPTASPLELALYSTGAALAPRILLECADRWGAHRRPGLLDIPAGHYDRTLHEFGNRCAEPSFVAGLAGRLSRCVSRVAEATARLAGADAPTAGGIQAAVDALAELMAFHVLNWALPLTDIETWLAGLTRDPQAARELLMRLLVPNTSAHLTDFATLTAAAHHAIHAGGWSSQRAAELSASIGHLQAPGLPQRPFEDARTLETYVRSLDPPEVGYLEAMRDSRDAARRRLARDTSMLLLAAGGTGRRVARTWAFVSMCRLAAEEEEQRRRWQAKTLQTLRSAADRGGLDLGTVLPSACDTDETAGDRPVLLIDATDGAWAWLRS</sequence>
<evidence type="ECO:0000313" key="2">
    <source>
        <dbReference type="Proteomes" id="UP000293781"/>
    </source>
</evidence>
<dbReference type="AlphaFoldDB" id="A0A4Q7UFB2"/>
<protein>
    <submittedName>
        <fullName evidence="1">Uncharacterized protein</fullName>
    </submittedName>
</protein>
<proteinExistence type="predicted"/>
<dbReference type="Proteomes" id="UP000293781">
    <property type="component" value="Unassembled WGS sequence"/>
</dbReference>
<reference evidence="1 2" key="1">
    <citation type="submission" date="2019-02" db="EMBL/GenBank/DDBJ databases">
        <title>Sequencing the genomes of 1000 actinobacteria strains.</title>
        <authorList>
            <person name="Klenk H.-P."/>
        </authorList>
    </citation>
    <scope>NUCLEOTIDE SEQUENCE [LARGE SCALE GENOMIC DNA]</scope>
    <source>
        <strain evidence="1 2">DSM 45888</strain>
    </source>
</reference>
<gene>
    <name evidence="1" type="ORF">EV382_1254</name>
</gene>
<evidence type="ECO:0000313" key="1">
    <source>
        <dbReference type="EMBL" id="RZT78073.1"/>
    </source>
</evidence>
<dbReference type="RefSeq" id="WP_130400636.1">
    <property type="nucleotide sequence ID" value="NZ_SHKK01000001.1"/>
</dbReference>
<comment type="caution">
    <text evidence="1">The sequence shown here is derived from an EMBL/GenBank/DDBJ whole genome shotgun (WGS) entry which is preliminary data.</text>
</comment>
<name>A0A4Q7UFB2_9ACTN</name>
<accession>A0A4Q7UFB2</accession>
<keyword evidence="2" id="KW-1185">Reference proteome</keyword>
<organism evidence="1 2">
    <name type="scientific">Micromonospora violae</name>
    <dbReference type="NCBI Taxonomy" id="1278207"/>
    <lineage>
        <taxon>Bacteria</taxon>
        <taxon>Bacillati</taxon>
        <taxon>Actinomycetota</taxon>
        <taxon>Actinomycetes</taxon>
        <taxon>Micromonosporales</taxon>
        <taxon>Micromonosporaceae</taxon>
        <taxon>Micromonospora</taxon>
    </lineage>
</organism>
<dbReference type="EMBL" id="SHKK01000001">
    <property type="protein sequence ID" value="RZT78073.1"/>
    <property type="molecule type" value="Genomic_DNA"/>
</dbReference>